<dbReference type="InterPro" id="IPR017375">
    <property type="entry name" value="PEX12"/>
</dbReference>
<dbReference type="PANTHER" id="PTHR12888:SF0">
    <property type="entry name" value="PEROXISOME ASSEMBLY PROTEIN 12"/>
    <property type="match status" value="1"/>
</dbReference>
<dbReference type="InterPro" id="IPR013083">
    <property type="entry name" value="Znf_RING/FYVE/PHD"/>
</dbReference>
<evidence type="ECO:0000256" key="7">
    <source>
        <dbReference type="ARBA" id="ARBA00022771"/>
    </source>
</evidence>
<evidence type="ECO:0000256" key="9">
    <source>
        <dbReference type="ARBA" id="ARBA00022927"/>
    </source>
</evidence>
<keyword evidence="17" id="KW-1185">Reference proteome</keyword>
<dbReference type="GO" id="GO:0006513">
    <property type="term" value="P:protein monoubiquitination"/>
    <property type="evidence" value="ECO:0007669"/>
    <property type="project" value="TreeGrafter"/>
</dbReference>
<keyword evidence="11" id="KW-0472">Membrane</keyword>
<sequence>MSFVSLGGDGLRPTFFELVAADRLMASLKAAVVYSLSVYAQRRPSLHRLLDREDELFFLLSVLLDRQSLAASNGSFAEGLYGLRRAAVVKDGSSGGLPGPAAAEASSSSSAGSLPLSPSQRHMSLVLLTLVPFLRSKLDALHQQLQAQQQQAARQVQDAAARGEQDGSSSLAAAQRRLRAVALRAFLLLYPWAAAAHEGARFAYQLLYLLGRTPYYSPGLHLLGLQVVRLTGQEAMQQERARQQRRADRLARLAGPGSGNWLWRLLRRGWVQAGYAVADHTRSALILSVFAFKLLEWWYGPAEQKLGEQKALPPPPPPPPLPLVPPAAGGLALPADPALCPLCRHRRTNPALVATSGHVFCYPCIHREVSEAGRCPVTHAPARLDHVWRLYQGGG</sequence>
<accession>A0A2P6TY65</accession>
<keyword evidence="5" id="KW-0812">Transmembrane</keyword>
<keyword evidence="12" id="KW-0576">Peroxisome</keyword>
<organism evidence="16 17">
    <name type="scientific">Chlorella sorokiniana</name>
    <name type="common">Freshwater green alga</name>
    <dbReference type="NCBI Taxonomy" id="3076"/>
    <lineage>
        <taxon>Eukaryota</taxon>
        <taxon>Viridiplantae</taxon>
        <taxon>Chlorophyta</taxon>
        <taxon>core chlorophytes</taxon>
        <taxon>Trebouxiophyceae</taxon>
        <taxon>Chlorellales</taxon>
        <taxon>Chlorellaceae</taxon>
        <taxon>Chlorella clade</taxon>
        <taxon>Chlorella</taxon>
    </lineage>
</organism>
<keyword evidence="8" id="KW-0862">Zinc</keyword>
<evidence type="ECO:0000256" key="10">
    <source>
        <dbReference type="ARBA" id="ARBA00022989"/>
    </source>
</evidence>
<dbReference type="AlphaFoldDB" id="A0A2P6TY65"/>
<evidence type="ECO:0000256" key="8">
    <source>
        <dbReference type="ARBA" id="ARBA00022833"/>
    </source>
</evidence>
<keyword evidence="10" id="KW-1133">Transmembrane helix</keyword>
<evidence type="ECO:0000313" key="16">
    <source>
        <dbReference type="EMBL" id="PRW59012.1"/>
    </source>
</evidence>
<proteinExistence type="inferred from homology"/>
<dbReference type="STRING" id="3076.A0A2P6TY65"/>
<comment type="similarity">
    <text evidence="3">Belongs to the pex2/pex10/pex12 family.</text>
</comment>
<dbReference type="GO" id="GO:0005778">
    <property type="term" value="C:peroxisomal membrane"/>
    <property type="evidence" value="ECO:0007669"/>
    <property type="project" value="UniProtKB-SubCell"/>
</dbReference>
<evidence type="ECO:0000256" key="14">
    <source>
        <dbReference type="PROSITE-ProRule" id="PRU00175"/>
    </source>
</evidence>
<dbReference type="PIRSF" id="PIRSF038074">
    <property type="entry name" value="Peroxisome_assembly_p12"/>
    <property type="match status" value="1"/>
</dbReference>
<name>A0A2P6TY65_CHLSO</name>
<evidence type="ECO:0000256" key="13">
    <source>
        <dbReference type="ARBA" id="ARBA00029692"/>
    </source>
</evidence>
<dbReference type="PANTHER" id="PTHR12888">
    <property type="entry name" value="PEROXISOME ASSEMBLY PROTEIN 12 PEROXIN-12"/>
    <property type="match status" value="1"/>
</dbReference>
<evidence type="ECO:0000256" key="11">
    <source>
        <dbReference type="ARBA" id="ARBA00023136"/>
    </source>
</evidence>
<dbReference type="GO" id="GO:1990429">
    <property type="term" value="C:peroxisomal importomer complex"/>
    <property type="evidence" value="ECO:0007669"/>
    <property type="project" value="TreeGrafter"/>
</dbReference>
<evidence type="ECO:0000256" key="2">
    <source>
        <dbReference type="ARBA" id="ARBA00004906"/>
    </source>
</evidence>
<keyword evidence="4" id="KW-0813">Transport</keyword>
<evidence type="ECO:0000256" key="1">
    <source>
        <dbReference type="ARBA" id="ARBA00004585"/>
    </source>
</evidence>
<dbReference type="Gene3D" id="3.30.40.10">
    <property type="entry name" value="Zinc/RING finger domain, C3HC4 (zinc finger)"/>
    <property type="match status" value="1"/>
</dbReference>
<dbReference type="EMBL" id="LHPG02000004">
    <property type="protein sequence ID" value="PRW59012.1"/>
    <property type="molecule type" value="Genomic_DNA"/>
</dbReference>
<gene>
    <name evidence="16" type="ORF">C2E21_2323</name>
</gene>
<dbReference type="GO" id="GO:0016558">
    <property type="term" value="P:protein import into peroxisome matrix"/>
    <property type="evidence" value="ECO:0007669"/>
    <property type="project" value="InterPro"/>
</dbReference>
<evidence type="ECO:0000256" key="6">
    <source>
        <dbReference type="ARBA" id="ARBA00022723"/>
    </source>
</evidence>
<dbReference type="PROSITE" id="PS50089">
    <property type="entry name" value="ZF_RING_2"/>
    <property type="match status" value="1"/>
</dbReference>
<evidence type="ECO:0000256" key="12">
    <source>
        <dbReference type="ARBA" id="ARBA00023140"/>
    </source>
</evidence>
<dbReference type="SMART" id="SM00184">
    <property type="entry name" value="RING"/>
    <property type="match status" value="1"/>
</dbReference>
<evidence type="ECO:0000259" key="15">
    <source>
        <dbReference type="PROSITE" id="PS50089"/>
    </source>
</evidence>
<dbReference type="OrthoDB" id="107372at2759"/>
<evidence type="ECO:0000313" key="17">
    <source>
        <dbReference type="Proteomes" id="UP000239899"/>
    </source>
</evidence>
<comment type="caution">
    <text evidence="16">The sequence shown here is derived from an EMBL/GenBank/DDBJ whole genome shotgun (WGS) entry which is preliminary data.</text>
</comment>
<dbReference type="GO" id="GO:0004842">
    <property type="term" value="F:ubiquitin-protein transferase activity"/>
    <property type="evidence" value="ECO:0007669"/>
    <property type="project" value="TreeGrafter"/>
</dbReference>
<keyword evidence="7 14" id="KW-0863">Zinc-finger</keyword>
<evidence type="ECO:0000256" key="3">
    <source>
        <dbReference type="ARBA" id="ARBA00008704"/>
    </source>
</evidence>
<dbReference type="InterPro" id="IPR001841">
    <property type="entry name" value="Znf_RING"/>
</dbReference>
<feature type="domain" description="RING-type" evidence="15">
    <location>
        <begin position="340"/>
        <end position="379"/>
    </location>
</feature>
<comment type="subcellular location">
    <subcellularLocation>
        <location evidence="1">Peroxisome membrane</location>
        <topology evidence="1">Multi-pass membrane protein</topology>
    </subcellularLocation>
</comment>
<dbReference type="GO" id="GO:0008270">
    <property type="term" value="F:zinc ion binding"/>
    <property type="evidence" value="ECO:0007669"/>
    <property type="project" value="UniProtKB-KW"/>
</dbReference>
<comment type="pathway">
    <text evidence="2">Protein modification; protein ubiquitination.</text>
</comment>
<dbReference type="Proteomes" id="UP000239899">
    <property type="component" value="Unassembled WGS sequence"/>
</dbReference>
<reference evidence="16 17" key="1">
    <citation type="journal article" date="2018" name="Plant J.">
        <title>Genome sequences of Chlorella sorokiniana UTEX 1602 and Micractinium conductrix SAG 241.80: implications to maltose excretion by a green alga.</title>
        <authorList>
            <person name="Arriola M.B."/>
            <person name="Velmurugan N."/>
            <person name="Zhang Y."/>
            <person name="Plunkett M.H."/>
            <person name="Hondzo H."/>
            <person name="Barney B.M."/>
        </authorList>
    </citation>
    <scope>NUCLEOTIDE SEQUENCE [LARGE SCALE GENOMIC DNA]</scope>
    <source>
        <strain evidence="17">UTEX 1602</strain>
    </source>
</reference>
<dbReference type="SUPFAM" id="SSF57850">
    <property type="entry name" value="RING/U-box"/>
    <property type="match status" value="1"/>
</dbReference>
<protein>
    <recommendedName>
        <fullName evidence="13">Peroxin-12</fullName>
    </recommendedName>
</protein>
<evidence type="ECO:0000256" key="4">
    <source>
        <dbReference type="ARBA" id="ARBA00022448"/>
    </source>
</evidence>
<keyword evidence="9" id="KW-0653">Protein transport</keyword>
<dbReference type="CDD" id="cd16451">
    <property type="entry name" value="mRING_PEX12"/>
    <property type="match status" value="1"/>
</dbReference>
<dbReference type="InterPro" id="IPR006845">
    <property type="entry name" value="Pex_N"/>
</dbReference>
<dbReference type="Pfam" id="PF13923">
    <property type="entry name" value="zf-C3HC4_2"/>
    <property type="match status" value="1"/>
</dbReference>
<keyword evidence="6" id="KW-0479">Metal-binding</keyword>
<dbReference type="Pfam" id="PF04757">
    <property type="entry name" value="Pex2_Pex12"/>
    <property type="match status" value="1"/>
</dbReference>
<evidence type="ECO:0000256" key="5">
    <source>
        <dbReference type="ARBA" id="ARBA00022692"/>
    </source>
</evidence>